<accession>A0A2H1IW05</accession>
<dbReference type="InterPro" id="IPR008040">
    <property type="entry name" value="Hydant_A_N"/>
</dbReference>
<dbReference type="Pfam" id="PF01968">
    <property type="entry name" value="Hydantoinase_A"/>
    <property type="match status" value="1"/>
</dbReference>
<feature type="domain" description="Hydantoinase A/oxoprolinase" evidence="1">
    <location>
        <begin position="195"/>
        <end position="472"/>
    </location>
</feature>
<evidence type="ECO:0000313" key="4">
    <source>
        <dbReference type="Proteomes" id="UP000234641"/>
    </source>
</evidence>
<dbReference type="Pfam" id="PF05378">
    <property type="entry name" value="Hydant_A_N"/>
    <property type="match status" value="1"/>
</dbReference>
<dbReference type="GO" id="GO:0005829">
    <property type="term" value="C:cytosol"/>
    <property type="evidence" value="ECO:0007669"/>
    <property type="project" value="TreeGrafter"/>
</dbReference>
<dbReference type="PANTHER" id="PTHR11365">
    <property type="entry name" value="5-OXOPROLINASE RELATED"/>
    <property type="match status" value="1"/>
</dbReference>
<evidence type="ECO:0000259" key="2">
    <source>
        <dbReference type="Pfam" id="PF05378"/>
    </source>
</evidence>
<evidence type="ECO:0000313" key="3">
    <source>
        <dbReference type="EMBL" id="SMX79365.1"/>
    </source>
</evidence>
<proteinExistence type="predicted"/>
<feature type="domain" description="Hydantoinase/oxoprolinase N-terminal" evidence="2">
    <location>
        <begin position="5"/>
        <end position="120"/>
    </location>
</feature>
<dbReference type="EMBL" id="FXYY01000007">
    <property type="protein sequence ID" value="SMX79365.1"/>
    <property type="molecule type" value="Genomic_DNA"/>
</dbReference>
<dbReference type="AlphaFoldDB" id="A0A2H1IW05"/>
<organism evidence="3 4">
    <name type="scientific">Brevibacterium linens ATCC 9172</name>
    <dbReference type="NCBI Taxonomy" id="1255617"/>
    <lineage>
        <taxon>Bacteria</taxon>
        <taxon>Bacillati</taxon>
        <taxon>Actinomycetota</taxon>
        <taxon>Actinomycetes</taxon>
        <taxon>Micrococcales</taxon>
        <taxon>Brevibacteriaceae</taxon>
        <taxon>Brevibacterium</taxon>
    </lineage>
</organism>
<dbReference type="InterPro" id="IPR045079">
    <property type="entry name" value="Oxoprolinase-like"/>
</dbReference>
<dbReference type="RefSeq" id="WP_101554496.1">
    <property type="nucleotide sequence ID" value="NZ_FXYY01000007.1"/>
</dbReference>
<evidence type="ECO:0000259" key="1">
    <source>
        <dbReference type="Pfam" id="PF01968"/>
    </source>
</evidence>
<dbReference type="GO" id="GO:0017168">
    <property type="term" value="F:5-oxoprolinase (ATP-hydrolyzing) activity"/>
    <property type="evidence" value="ECO:0007669"/>
    <property type="project" value="TreeGrafter"/>
</dbReference>
<reference evidence="3 4" key="1">
    <citation type="submission" date="2017-03" db="EMBL/GenBank/DDBJ databases">
        <authorList>
            <person name="Afonso C.L."/>
            <person name="Miller P.J."/>
            <person name="Scott M.A."/>
            <person name="Spackman E."/>
            <person name="Goraichik I."/>
            <person name="Dimitrov K.M."/>
            <person name="Suarez D.L."/>
            <person name="Swayne D.E."/>
        </authorList>
    </citation>
    <scope>NUCLEOTIDE SEQUENCE [LARGE SCALE GENOMIC DNA]</scope>
    <source>
        <strain evidence="3 4">ATCC 9172</strain>
    </source>
</reference>
<name>A0A2H1IW05_BRELN</name>
<dbReference type="InterPro" id="IPR002821">
    <property type="entry name" value="Hydantoinase_A"/>
</dbReference>
<sequence length="642" mass="68892">MDYLINIDNGGTLTDVCVAGEEGIFYTKTLTTPTDLSECFFNGIKQAAEEVTGSNDPAPLLQKTDIIRYSSTQGTNALVERKGPAIGILTDDKDFRDQIRFDETTSELFDELVGDRVSVIDATEDATALDSVVVQAVNTLTTAGAERLVVAASDQAKEKEVKRIFLRRFPRHLLGSVPVLFSWEFAADSLRSRRLWSAILNSFLHPTLERFLYSAEHRLRAQKVKNPLLIYRNDGASSRVAKSVALKTYSSGPRGGLEGTRALAEAYGIPHVLMIDVGGTTTDVGAVEDLRIATDRRGRVSGVPISFELSDVQSKGVGGSSIFRVVDGQIKVGPDSVGAAPGPACFGFGGQEATITDVNLLMGILDPETYLNGAMRLDPERAKQVIEKNIAEPLGVSLDEALLELEKAHATKIAEAFADQVRPDGSTTLAAFGGGGPMSACLAARAAGVKQVLVPRLASVFSAYGISFSDIGQNFEADVTGLDEAAVEEIRKDFLDRAERYMYQEGYALEDCTLTWSLIVENADGSEGARHSADQGLPDAGRLGEGQRTFLELDARHALPHPELNTTLPTGGEKAVAESTRTVLGTNGQRTDVPVVVLEDQAPNAAGVGPAIIEGPFFTARVPEDWEFVVSDTGDLLLNDRA</sequence>
<dbReference type="PANTHER" id="PTHR11365:SF23">
    <property type="entry name" value="HYPOTHETICAL 5-OXOPROLINASE (EUROFUNG)-RELATED"/>
    <property type="match status" value="1"/>
</dbReference>
<dbReference type="GO" id="GO:0006749">
    <property type="term" value="P:glutathione metabolic process"/>
    <property type="evidence" value="ECO:0007669"/>
    <property type="project" value="TreeGrafter"/>
</dbReference>
<protein>
    <submittedName>
        <fullName evidence="3">N-methylhydantoinase A/oxoprolinase/acetone carboxylase, beta subunit</fullName>
    </submittedName>
</protein>
<gene>
    <name evidence="3" type="ORF">BLIN9172_01492</name>
</gene>
<dbReference type="Proteomes" id="UP000234641">
    <property type="component" value="Unassembled WGS sequence"/>
</dbReference>